<organism evidence="3 4">
    <name type="scientific">Anisodus acutangulus</name>
    <dbReference type="NCBI Taxonomy" id="402998"/>
    <lineage>
        <taxon>Eukaryota</taxon>
        <taxon>Viridiplantae</taxon>
        <taxon>Streptophyta</taxon>
        <taxon>Embryophyta</taxon>
        <taxon>Tracheophyta</taxon>
        <taxon>Spermatophyta</taxon>
        <taxon>Magnoliopsida</taxon>
        <taxon>eudicotyledons</taxon>
        <taxon>Gunneridae</taxon>
        <taxon>Pentapetalae</taxon>
        <taxon>asterids</taxon>
        <taxon>lamiids</taxon>
        <taxon>Solanales</taxon>
        <taxon>Solanaceae</taxon>
        <taxon>Solanoideae</taxon>
        <taxon>Hyoscyameae</taxon>
        <taxon>Anisodus</taxon>
    </lineage>
</organism>
<keyword evidence="4" id="KW-1185">Reference proteome</keyword>
<dbReference type="EMBL" id="JAJAGQ010000022">
    <property type="protein sequence ID" value="KAJ8529799.1"/>
    <property type="molecule type" value="Genomic_DNA"/>
</dbReference>
<sequence>MVLIFPHQAKASVARTFFPFLVLLWHNTLKKLLSSIYPIWKLLFLASKNSNPSSTLCLPSNLTSFCFDPFQFVITPNICASIQTIQDWDKKVGASTVLDSGCRSDLEDLTACDGCVAAGFRVQQQLIAIDGNASHSTDCFYFNILYAAGIVNEFGPESTGAMSCIFSIDLKINSSSSKRHLALIFVLAGAGIAVLCMSLVLGLYIGWKKKWRKNDDVEEMEDMVSRRRIMRPNTAVWFKIQELEKATDNFS</sequence>
<dbReference type="InterPro" id="IPR043891">
    <property type="entry name" value="SPARK"/>
</dbReference>
<dbReference type="Proteomes" id="UP001152561">
    <property type="component" value="Unassembled WGS sequence"/>
</dbReference>
<evidence type="ECO:0000313" key="4">
    <source>
        <dbReference type="Proteomes" id="UP001152561"/>
    </source>
</evidence>
<protein>
    <recommendedName>
        <fullName evidence="2">SPARK domain-containing protein</fullName>
    </recommendedName>
</protein>
<feature type="transmembrane region" description="Helical" evidence="1">
    <location>
        <begin position="181"/>
        <end position="205"/>
    </location>
</feature>
<evidence type="ECO:0000259" key="2">
    <source>
        <dbReference type="Pfam" id="PF19160"/>
    </source>
</evidence>
<dbReference type="AlphaFoldDB" id="A0A9Q1L9Z5"/>
<reference evidence="4" key="1">
    <citation type="journal article" date="2023" name="Proc. Natl. Acad. Sci. U.S.A.">
        <title>Genomic and structural basis for evolution of tropane alkaloid biosynthesis.</title>
        <authorList>
            <person name="Wanga Y.-J."/>
            <person name="Taina T."/>
            <person name="Yua J.-Y."/>
            <person name="Lia J."/>
            <person name="Xua B."/>
            <person name="Chenc J."/>
            <person name="D'Auriad J.C."/>
            <person name="Huanga J.-P."/>
            <person name="Huanga S.-X."/>
        </authorList>
    </citation>
    <scope>NUCLEOTIDE SEQUENCE [LARGE SCALE GENOMIC DNA]</scope>
    <source>
        <strain evidence="4">cv. KIB-2019</strain>
    </source>
</reference>
<keyword evidence="1" id="KW-0472">Membrane</keyword>
<dbReference type="Pfam" id="PF19160">
    <property type="entry name" value="SPARK"/>
    <property type="match status" value="1"/>
</dbReference>
<evidence type="ECO:0000256" key="1">
    <source>
        <dbReference type="SAM" id="Phobius"/>
    </source>
</evidence>
<keyword evidence="1" id="KW-1133">Transmembrane helix</keyword>
<accession>A0A9Q1L9Z5</accession>
<gene>
    <name evidence="3" type="ORF">K7X08_036634</name>
</gene>
<dbReference type="OrthoDB" id="122279at2759"/>
<feature type="domain" description="SPARK" evidence="2">
    <location>
        <begin position="53"/>
        <end position="140"/>
    </location>
</feature>
<comment type="caution">
    <text evidence="3">The sequence shown here is derived from an EMBL/GenBank/DDBJ whole genome shotgun (WGS) entry which is preliminary data.</text>
</comment>
<proteinExistence type="predicted"/>
<evidence type="ECO:0000313" key="3">
    <source>
        <dbReference type="EMBL" id="KAJ8529799.1"/>
    </source>
</evidence>
<name>A0A9Q1L9Z5_9SOLA</name>
<keyword evidence="1" id="KW-0812">Transmembrane</keyword>